<evidence type="ECO:0000256" key="1">
    <source>
        <dbReference type="ARBA" id="ARBA00005711"/>
    </source>
</evidence>
<dbReference type="KEGG" id="jre:108985748"/>
<dbReference type="Gramene" id="Jr12_01010_p1">
    <property type="protein sequence ID" value="cds.Jr12_01010_p1"/>
    <property type="gene ID" value="Jr12_01010"/>
</dbReference>
<keyword evidence="2" id="KW-0175">Coiled coil</keyword>
<dbReference type="Proteomes" id="UP000235220">
    <property type="component" value="Chromosome 12"/>
</dbReference>
<feature type="region of interest" description="Disordered" evidence="3">
    <location>
        <begin position="1"/>
        <end position="40"/>
    </location>
</feature>
<dbReference type="AlphaFoldDB" id="A0A2I4E2U0"/>
<name>A0A2I4E2U0_JUGRE</name>
<evidence type="ECO:0000313" key="4">
    <source>
        <dbReference type="Proteomes" id="UP000235220"/>
    </source>
</evidence>
<dbReference type="PANTHER" id="PTHR31471:SF2">
    <property type="entry name" value="REMORIN FAMILY PROTEIN"/>
    <property type="match status" value="1"/>
</dbReference>
<dbReference type="STRING" id="51240.A0A2I4E2U0"/>
<accession>A0A2I4E2U0</accession>
<dbReference type="GeneID" id="108985748"/>
<feature type="compositionally biased region" description="Polar residues" evidence="3">
    <location>
        <begin position="218"/>
        <end position="236"/>
    </location>
</feature>
<dbReference type="Pfam" id="PF03763">
    <property type="entry name" value="Remorin_C"/>
    <property type="match status" value="1"/>
</dbReference>
<dbReference type="FunCoup" id="A0A2I4E2U0">
    <property type="interactions" value="88"/>
</dbReference>
<keyword evidence="4" id="KW-1185">Reference proteome</keyword>
<feature type="region of interest" description="Disordered" evidence="3">
    <location>
        <begin position="82"/>
        <end position="101"/>
    </location>
</feature>
<feature type="region of interest" description="Disordered" evidence="3">
    <location>
        <begin position="218"/>
        <end position="247"/>
    </location>
</feature>
<proteinExistence type="inferred from homology"/>
<reference evidence="5" key="1">
    <citation type="submission" date="2025-08" db="UniProtKB">
        <authorList>
            <consortium name="RefSeq"/>
        </authorList>
    </citation>
    <scope>IDENTIFICATION</scope>
    <source>
        <tissue evidence="5">Leaves</tissue>
    </source>
</reference>
<evidence type="ECO:0000256" key="2">
    <source>
        <dbReference type="SAM" id="Coils"/>
    </source>
</evidence>
<dbReference type="PANTHER" id="PTHR31471">
    <property type="entry name" value="OS02G0116800 PROTEIN"/>
    <property type="match status" value="1"/>
</dbReference>
<organism evidence="4 5">
    <name type="scientific">Juglans regia</name>
    <name type="common">English walnut</name>
    <dbReference type="NCBI Taxonomy" id="51240"/>
    <lineage>
        <taxon>Eukaryota</taxon>
        <taxon>Viridiplantae</taxon>
        <taxon>Streptophyta</taxon>
        <taxon>Embryophyta</taxon>
        <taxon>Tracheophyta</taxon>
        <taxon>Spermatophyta</taxon>
        <taxon>Magnoliopsida</taxon>
        <taxon>eudicotyledons</taxon>
        <taxon>Gunneridae</taxon>
        <taxon>Pentapetalae</taxon>
        <taxon>rosids</taxon>
        <taxon>fabids</taxon>
        <taxon>Fagales</taxon>
        <taxon>Juglandaceae</taxon>
        <taxon>Juglans</taxon>
    </lineage>
</organism>
<evidence type="ECO:0000313" key="5">
    <source>
        <dbReference type="RefSeq" id="XP_018813716.1"/>
    </source>
</evidence>
<protein>
    <submittedName>
        <fullName evidence="5">Uncharacterized protein LOC108985748</fullName>
    </submittedName>
</protein>
<sequence length="404" mass="44286">MKKASVSSHNLGVLQTPRAPSRRDENAGGHKGWSSERLLLPGKSSQRHLSAASLMPFNTRRALPSKWEDAERWIYSPVSGQGIGQISHSQTQKRPKSKSDPIMPAGVVCYANYSPAMEGLEDASTMRSFLVGSPLSAGVLDADDGLFVRYGKGDIGQSHLADAKNSGVQIQSASLPEWSELLLSEPSLSGSQDEKLDGAEQTMDSCAVLRQDMATQVSHKGGINSSPRGVSSTPSFPSILETHGDSSAKVEVRNVQVDKPAKFISWSKRKIPNTTQQRSPCFKDFNNAMEAQASSWNISEAEIMSTSMLQREEAKIAAWEKSQKEKAEAAIRKLEVKLKKKRSSSMDNILNKLSMAEMKAQKMRSAVSNHEGYQIPKTSRKGVSLRKLVRMGSFRRCFTSGHAF</sequence>
<dbReference type="InterPro" id="IPR005516">
    <property type="entry name" value="Remorin_C"/>
</dbReference>
<gene>
    <name evidence="5" type="primary">LOC108985748</name>
</gene>
<evidence type="ECO:0000256" key="3">
    <source>
        <dbReference type="SAM" id="MobiDB-lite"/>
    </source>
</evidence>
<dbReference type="RefSeq" id="XP_018813716.1">
    <property type="nucleotide sequence ID" value="XM_018958171.2"/>
</dbReference>
<comment type="similarity">
    <text evidence="1">Belongs to the remorin family.</text>
</comment>
<dbReference type="OrthoDB" id="648416at2759"/>
<feature type="coiled-coil region" evidence="2">
    <location>
        <begin position="317"/>
        <end position="344"/>
    </location>
</feature>
<feature type="compositionally biased region" description="Polar residues" evidence="3">
    <location>
        <begin position="1"/>
        <end position="10"/>
    </location>
</feature>